<feature type="domain" description="HTH lysR-type" evidence="5">
    <location>
        <begin position="7"/>
        <end position="64"/>
    </location>
</feature>
<dbReference type="InterPro" id="IPR036388">
    <property type="entry name" value="WH-like_DNA-bd_sf"/>
</dbReference>
<dbReference type="InterPro" id="IPR000847">
    <property type="entry name" value="LysR_HTH_N"/>
</dbReference>
<dbReference type="InterPro" id="IPR005119">
    <property type="entry name" value="LysR_subst-bd"/>
</dbReference>
<dbReference type="SUPFAM" id="SSF46785">
    <property type="entry name" value="Winged helix' DNA-binding domain"/>
    <property type="match status" value="1"/>
</dbReference>
<evidence type="ECO:0000256" key="3">
    <source>
        <dbReference type="ARBA" id="ARBA00023125"/>
    </source>
</evidence>
<dbReference type="PANTHER" id="PTHR30346">
    <property type="entry name" value="TRANSCRIPTIONAL DUAL REGULATOR HCAR-RELATED"/>
    <property type="match status" value="1"/>
</dbReference>
<sequence length="313" mass="33768">MLNNRGMDVRRLETLLMLSRLGSMRAVAEEMHTTTSTVSQQIAALAREAGTPLIEPDGRRVRLTPAGRRLAEHAVTILAALEAARLDLDPAAEPAGTLRVAGFGTAIRRSLLPVVARLADDHPRVRVRIHEHETDEALAMITADDLDLALTYDFNLAPAAPDRTVVSRPLWSAEWALGVPATDPHTDADAPTVFARYRDHDWIVNSRGLADEQVVRTIASMAGFDPLITHRSDSLELLQDLVVAGLGVGLLPVAGPTRPGVRLLPLRDPAPVLRCYAVIRTGRTGWPPLALLLRLLESGMSDRASSASGTPSS</sequence>
<dbReference type="EMBL" id="BOMF01000019">
    <property type="protein sequence ID" value="GID44030.1"/>
    <property type="molecule type" value="Genomic_DNA"/>
</dbReference>
<dbReference type="Pfam" id="PF00126">
    <property type="entry name" value="HTH_1"/>
    <property type="match status" value="1"/>
</dbReference>
<dbReference type="InterPro" id="IPR036390">
    <property type="entry name" value="WH_DNA-bd_sf"/>
</dbReference>
<keyword evidence="4" id="KW-0804">Transcription</keyword>
<protein>
    <submittedName>
        <fullName evidence="6">LysR family transcriptional regulator</fullName>
    </submittedName>
</protein>
<evidence type="ECO:0000256" key="2">
    <source>
        <dbReference type="ARBA" id="ARBA00023015"/>
    </source>
</evidence>
<evidence type="ECO:0000259" key="5">
    <source>
        <dbReference type="PROSITE" id="PS50931"/>
    </source>
</evidence>
<dbReference type="Gene3D" id="1.10.10.10">
    <property type="entry name" value="Winged helix-like DNA-binding domain superfamily/Winged helix DNA-binding domain"/>
    <property type="match status" value="1"/>
</dbReference>
<evidence type="ECO:0000313" key="6">
    <source>
        <dbReference type="EMBL" id="GID44030.1"/>
    </source>
</evidence>
<dbReference type="PROSITE" id="PS50931">
    <property type="entry name" value="HTH_LYSR"/>
    <property type="match status" value="1"/>
</dbReference>
<reference evidence="6" key="1">
    <citation type="submission" date="2021-01" db="EMBL/GenBank/DDBJ databases">
        <title>Whole genome shotgun sequence of Actinoplanes capillaceus NBRC 16408.</title>
        <authorList>
            <person name="Komaki H."/>
            <person name="Tamura T."/>
        </authorList>
    </citation>
    <scope>NUCLEOTIDE SEQUENCE [LARGE SCALE GENOMIC DNA]</scope>
    <source>
        <strain evidence="6">NBRC 16408</strain>
    </source>
</reference>
<dbReference type="SUPFAM" id="SSF53850">
    <property type="entry name" value="Periplasmic binding protein-like II"/>
    <property type="match status" value="1"/>
</dbReference>
<evidence type="ECO:0000256" key="4">
    <source>
        <dbReference type="ARBA" id="ARBA00023163"/>
    </source>
</evidence>
<organism evidence="6">
    <name type="scientific">Actinoplanes campanulatus</name>
    <dbReference type="NCBI Taxonomy" id="113559"/>
    <lineage>
        <taxon>Bacteria</taxon>
        <taxon>Bacillati</taxon>
        <taxon>Actinomycetota</taxon>
        <taxon>Actinomycetes</taxon>
        <taxon>Micromonosporales</taxon>
        <taxon>Micromonosporaceae</taxon>
        <taxon>Actinoplanes</taxon>
    </lineage>
</organism>
<name>A0ABQ3WEI1_9ACTN</name>
<keyword evidence="2" id="KW-0805">Transcription regulation</keyword>
<comment type="caution">
    <text evidence="6">The sequence shown here is derived from an EMBL/GenBank/DDBJ whole genome shotgun (WGS) entry which is preliminary data.</text>
</comment>
<dbReference type="Pfam" id="PF03466">
    <property type="entry name" value="LysR_substrate"/>
    <property type="match status" value="1"/>
</dbReference>
<keyword evidence="3" id="KW-0238">DNA-binding</keyword>
<dbReference type="RefSeq" id="WP_239140117.1">
    <property type="nucleotide sequence ID" value="NZ_BAAAGQ010000064.1"/>
</dbReference>
<dbReference type="Gene3D" id="3.40.190.10">
    <property type="entry name" value="Periplasmic binding protein-like II"/>
    <property type="match status" value="2"/>
</dbReference>
<accession>A0ABQ3WEI1</accession>
<comment type="similarity">
    <text evidence="1">Belongs to the LysR transcriptional regulatory family.</text>
</comment>
<dbReference type="PANTHER" id="PTHR30346:SF29">
    <property type="entry name" value="LYSR SUBSTRATE-BINDING"/>
    <property type="match status" value="1"/>
</dbReference>
<gene>
    <name evidence="6" type="ORF">Aca07nite_13050</name>
</gene>
<proteinExistence type="inferred from homology"/>
<evidence type="ECO:0000256" key="1">
    <source>
        <dbReference type="ARBA" id="ARBA00009437"/>
    </source>
</evidence>